<organism evidence="1 2">
    <name type="scientific">Pistacia integerrima</name>
    <dbReference type="NCBI Taxonomy" id="434235"/>
    <lineage>
        <taxon>Eukaryota</taxon>
        <taxon>Viridiplantae</taxon>
        <taxon>Streptophyta</taxon>
        <taxon>Embryophyta</taxon>
        <taxon>Tracheophyta</taxon>
        <taxon>Spermatophyta</taxon>
        <taxon>Magnoliopsida</taxon>
        <taxon>eudicotyledons</taxon>
        <taxon>Gunneridae</taxon>
        <taxon>Pentapetalae</taxon>
        <taxon>rosids</taxon>
        <taxon>malvids</taxon>
        <taxon>Sapindales</taxon>
        <taxon>Anacardiaceae</taxon>
        <taxon>Pistacia</taxon>
    </lineage>
</organism>
<dbReference type="EMBL" id="CM047748">
    <property type="protein sequence ID" value="KAJ0014921.1"/>
    <property type="molecule type" value="Genomic_DNA"/>
</dbReference>
<keyword evidence="2" id="KW-1185">Reference proteome</keyword>
<accession>A0ACC0XEB4</accession>
<reference evidence="2" key="1">
    <citation type="journal article" date="2023" name="G3 (Bethesda)">
        <title>Genome assembly and association tests identify interacting loci associated with vigor, precocity, and sex in interspecific pistachio rootstocks.</title>
        <authorList>
            <person name="Palmer W."/>
            <person name="Jacygrad E."/>
            <person name="Sagayaradj S."/>
            <person name="Cavanaugh K."/>
            <person name="Han R."/>
            <person name="Bertier L."/>
            <person name="Beede B."/>
            <person name="Kafkas S."/>
            <person name="Golino D."/>
            <person name="Preece J."/>
            <person name="Michelmore R."/>
        </authorList>
    </citation>
    <scope>NUCLEOTIDE SEQUENCE [LARGE SCALE GENOMIC DNA]</scope>
</reference>
<proteinExistence type="predicted"/>
<sequence>MFLSFRRRWEQRPQTSNDSEALSYVIDIAEEEVNSLITDSVEQKFNSLDDAIVQVNCCQKIQKVPSILRDNEKFIKHYEPRMIAIGPYHHEKNPNLKSTEKLKLKLASLFIKKHNLDKKKLYSKVRRDIKHLREYYEEETAPLPDDDDLAWMFFVDGCALLHYIDFAVTDKEDTMIREFKERGIKIDYLVYVQQDLFLLENQLPYGVLKLLISCMRDQTQMKKSIEKFIFDTIKAPREKHEQLEHKLLQEEPIHLLDLLRKRLVLDDNKENQMSCAIVRRLIKKFSEYITEPLEKVKNLMECIVKPIENCFSCAQVHDLQFFRNVEELKAAGIRLRPSGTGCLRDVTFNLGILRLPSIQVDDSTASKFLNLIAYEMCPDFLNDFGVSSYVGFLDALIDKAQDVKELRDKQILHNFLGSDEEVAKLFNEIGTDIVSNPTIYRDVKSKIQRRYDNKLMTSIAQFNHQHFRSPWSALAFLAAIIALAATVAQTIYTILGYYKSSAIS</sequence>
<dbReference type="Proteomes" id="UP001163603">
    <property type="component" value="Chromosome 13"/>
</dbReference>
<protein>
    <submittedName>
        <fullName evidence="1">Uncharacterized protein</fullName>
    </submittedName>
</protein>
<gene>
    <name evidence="1" type="ORF">Pint_20675</name>
</gene>
<name>A0ACC0XEB4_9ROSI</name>
<comment type="caution">
    <text evidence="1">The sequence shown here is derived from an EMBL/GenBank/DDBJ whole genome shotgun (WGS) entry which is preliminary data.</text>
</comment>
<evidence type="ECO:0000313" key="2">
    <source>
        <dbReference type="Proteomes" id="UP001163603"/>
    </source>
</evidence>
<evidence type="ECO:0000313" key="1">
    <source>
        <dbReference type="EMBL" id="KAJ0014921.1"/>
    </source>
</evidence>